<gene>
    <name evidence="2" type="ORF">D7V94_05590</name>
</gene>
<dbReference type="OrthoDB" id="9783125at2"/>
<name>A0A3A9B283_9FIRM</name>
<protein>
    <submittedName>
        <fullName evidence="2">Uncharacterized protein</fullName>
    </submittedName>
</protein>
<dbReference type="AlphaFoldDB" id="A0A3A9B283"/>
<feature type="transmembrane region" description="Helical" evidence="1">
    <location>
        <begin position="18"/>
        <end position="40"/>
    </location>
</feature>
<accession>A0A3A9B283</accession>
<evidence type="ECO:0000313" key="2">
    <source>
        <dbReference type="EMBL" id="RKI92795.1"/>
    </source>
</evidence>
<evidence type="ECO:0000313" key="3">
    <source>
        <dbReference type="Proteomes" id="UP000280696"/>
    </source>
</evidence>
<reference evidence="2 3" key="1">
    <citation type="submission" date="2018-09" db="EMBL/GenBank/DDBJ databases">
        <title>Murine metabolic-syndrome-specific gut microbial biobank.</title>
        <authorList>
            <person name="Liu C."/>
        </authorList>
    </citation>
    <scope>NUCLEOTIDE SEQUENCE [LARGE SCALE GENOMIC DNA]</scope>
    <source>
        <strain evidence="2 3">0.1xD8-82</strain>
    </source>
</reference>
<keyword evidence="3" id="KW-1185">Reference proteome</keyword>
<dbReference type="EMBL" id="RAYQ01000004">
    <property type="protein sequence ID" value="RKI92795.1"/>
    <property type="molecule type" value="Genomic_DNA"/>
</dbReference>
<dbReference type="Proteomes" id="UP000280696">
    <property type="component" value="Unassembled WGS sequence"/>
</dbReference>
<organism evidence="2 3">
    <name type="scientific">Parablautia intestinalis</name>
    <dbReference type="NCBI Taxonomy" id="2320100"/>
    <lineage>
        <taxon>Bacteria</taxon>
        <taxon>Bacillati</taxon>
        <taxon>Bacillota</taxon>
        <taxon>Clostridia</taxon>
        <taxon>Lachnospirales</taxon>
        <taxon>Lachnospiraceae</taxon>
        <taxon>Parablautia</taxon>
    </lineage>
</organism>
<comment type="caution">
    <text evidence="2">The sequence shown here is derived from an EMBL/GenBank/DDBJ whole genome shotgun (WGS) entry which is preliminary data.</text>
</comment>
<keyword evidence="1" id="KW-0812">Transmembrane</keyword>
<keyword evidence="1" id="KW-0472">Membrane</keyword>
<keyword evidence="1" id="KW-1133">Transmembrane helix</keyword>
<dbReference type="RefSeq" id="WP_120467636.1">
    <property type="nucleotide sequence ID" value="NZ_CATAJS010000108.1"/>
</dbReference>
<proteinExistence type="predicted"/>
<sequence length="188" mass="21088">MKAIKGNFGYLTVKRRQVLVRTILYFGISLALFTAGYVTTGTRKNLLTVVAVLGCLPACKSMVQLIMLIRAKGCSEETRKILAPLEGRLIGMYDLYFTSYQKNFALSHMVVDGKVILGYGEKGVCELKACQEHLQTMLKQGGFQDITLKLTDDIEKYAQQLNNLNCMERTGSAEKEDEVRVLLYEISL</sequence>
<evidence type="ECO:0000256" key="1">
    <source>
        <dbReference type="SAM" id="Phobius"/>
    </source>
</evidence>
<feature type="transmembrane region" description="Helical" evidence="1">
    <location>
        <begin position="46"/>
        <end position="69"/>
    </location>
</feature>